<dbReference type="GO" id="GO:0005524">
    <property type="term" value="F:ATP binding"/>
    <property type="evidence" value="ECO:0007669"/>
    <property type="project" value="UniProtKB-UniRule"/>
</dbReference>
<keyword evidence="15" id="KW-0175">Coiled coil</keyword>
<dbReference type="PRINTS" id="PR00981">
    <property type="entry name" value="TRNASYNTHSER"/>
</dbReference>
<feature type="site" description="Important for serine binding" evidence="13">
    <location>
        <position position="379"/>
    </location>
</feature>
<dbReference type="GO" id="GO:0004828">
    <property type="term" value="F:serine-tRNA ligase activity"/>
    <property type="evidence" value="ECO:0007669"/>
    <property type="project" value="UniProtKB-UniRule"/>
</dbReference>
<comment type="subcellular location">
    <subcellularLocation>
        <location evidence="1 12">Cytoplasm</location>
    </subcellularLocation>
</comment>
<feature type="domain" description="Aminoacyl-transfer RNA synthetases class-II family profile" evidence="16">
    <location>
        <begin position="168"/>
        <end position="404"/>
    </location>
</feature>
<feature type="coiled-coil region" evidence="15">
    <location>
        <begin position="31"/>
        <end position="99"/>
    </location>
</feature>
<dbReference type="GO" id="GO:0016260">
    <property type="term" value="P:selenocysteine biosynthetic process"/>
    <property type="evidence" value="ECO:0007669"/>
    <property type="project" value="UniProtKB-UniRule"/>
</dbReference>
<dbReference type="eggNOG" id="COG0172">
    <property type="taxonomic scope" value="Bacteria"/>
</dbReference>
<dbReference type="PANTHER" id="PTHR43697:SF1">
    <property type="entry name" value="SERINE--TRNA LIGASE"/>
    <property type="match status" value="1"/>
</dbReference>
<dbReference type="SUPFAM" id="SSF46589">
    <property type="entry name" value="tRNA-binding arm"/>
    <property type="match status" value="1"/>
</dbReference>
<evidence type="ECO:0000256" key="1">
    <source>
        <dbReference type="ARBA" id="ARBA00004496"/>
    </source>
</evidence>
<evidence type="ECO:0000256" key="4">
    <source>
        <dbReference type="ARBA" id="ARBA00022490"/>
    </source>
</evidence>
<organism evidence="17 18">
    <name type="scientific">Mycoplasmoides pneumoniae (strain ATCC 15531 / DSM 23978 / CIP 103766 / NBRC 14401 / NCTC 10119 / FH)</name>
    <name type="common">Mycoplasma pneumoniae</name>
    <dbReference type="NCBI Taxonomy" id="722438"/>
    <lineage>
        <taxon>Bacteria</taxon>
        <taxon>Bacillati</taxon>
        <taxon>Mycoplasmatota</taxon>
        <taxon>Mycoplasmoidales</taxon>
        <taxon>Mycoplasmoidaceae</taxon>
        <taxon>Mycoplasmoides</taxon>
    </lineage>
</organism>
<feature type="binding site" evidence="12">
    <location>
        <begin position="225"/>
        <end position="227"/>
    </location>
    <ligand>
        <name>L-serine</name>
        <dbReference type="ChEBI" id="CHEBI:33384"/>
    </ligand>
</feature>
<dbReference type="Proteomes" id="UP000007756">
    <property type="component" value="Chromosome"/>
</dbReference>
<evidence type="ECO:0000256" key="15">
    <source>
        <dbReference type="SAM" id="Coils"/>
    </source>
</evidence>
<dbReference type="InterPro" id="IPR002317">
    <property type="entry name" value="Ser-tRNA-ligase_type_1"/>
</dbReference>
<evidence type="ECO:0000313" key="17">
    <source>
        <dbReference type="EMBL" id="ADK87205.1"/>
    </source>
</evidence>
<dbReference type="Pfam" id="PF02403">
    <property type="entry name" value="Seryl_tRNA_N"/>
    <property type="match status" value="1"/>
</dbReference>
<feature type="binding site" evidence="12 14">
    <location>
        <begin position="343"/>
        <end position="346"/>
    </location>
    <ligand>
        <name>ATP</name>
        <dbReference type="ChEBI" id="CHEBI:30616"/>
    </ligand>
</feature>
<dbReference type="InterPro" id="IPR006195">
    <property type="entry name" value="aa-tRNA-synth_II"/>
</dbReference>
<comment type="domain">
    <text evidence="12">Consists of two distinct domains, a catalytic core and a N-terminal extension that is involved in tRNA binding.</text>
</comment>
<dbReference type="Gene3D" id="1.10.287.40">
    <property type="entry name" value="Serine-tRNA synthetase, tRNA binding domain"/>
    <property type="match status" value="1"/>
</dbReference>
<dbReference type="InterPro" id="IPR045864">
    <property type="entry name" value="aa-tRNA-synth_II/BPL/LPL"/>
</dbReference>
<dbReference type="RefSeq" id="WP_014574839.1">
    <property type="nucleotide sequence ID" value="NZ_CP010546.1"/>
</dbReference>
<keyword evidence="4 12" id="KW-0963">Cytoplasm</keyword>
<dbReference type="PATRIC" id="fig|722438.3.peg.6"/>
<dbReference type="InterPro" id="IPR015866">
    <property type="entry name" value="Ser-tRNA-synth_1_N"/>
</dbReference>
<evidence type="ECO:0000313" key="18">
    <source>
        <dbReference type="Proteomes" id="UP000007756"/>
    </source>
</evidence>
<feature type="binding site" evidence="13">
    <location>
        <position position="225"/>
    </location>
    <ligand>
        <name>L-serine</name>
        <dbReference type="ChEBI" id="CHEBI:33384"/>
    </ligand>
</feature>
<evidence type="ECO:0000256" key="9">
    <source>
        <dbReference type="ARBA" id="ARBA00023146"/>
    </source>
</evidence>
<comment type="pathway">
    <text evidence="2 12">Aminoacyl-tRNA biosynthesis; selenocysteinyl-tRNA(Sec) biosynthesis; L-seryl-tRNA(Sec) from L-serine and tRNA(Sec): step 1/1.</text>
</comment>
<feature type="binding site" evidence="13">
    <location>
        <position position="377"/>
    </location>
    <ligand>
        <name>L-serine</name>
        <dbReference type="ChEBI" id="CHEBI:33384"/>
    </ligand>
</feature>
<dbReference type="SUPFAM" id="SSF55681">
    <property type="entry name" value="Class II aaRS and biotin synthetases"/>
    <property type="match status" value="1"/>
</dbReference>
<evidence type="ECO:0000256" key="2">
    <source>
        <dbReference type="ARBA" id="ARBA00005045"/>
    </source>
</evidence>
<comment type="function">
    <text evidence="12">Catalyzes the attachment of serine to tRNA(Ser). Is also able to aminoacylate tRNA(Sec) with serine, to form the misacylated tRNA L-seryl-tRNA(Sec), which will be further converted into selenocysteinyl-tRNA(Sec).</text>
</comment>
<evidence type="ECO:0000256" key="10">
    <source>
        <dbReference type="ARBA" id="ARBA00047929"/>
    </source>
</evidence>
<name>A0A0H3DLE2_MYCPB</name>
<feature type="binding site" evidence="12 14">
    <location>
        <begin position="256"/>
        <end position="258"/>
    </location>
    <ligand>
        <name>ATP</name>
        <dbReference type="ChEBI" id="CHEBI:30616"/>
    </ligand>
</feature>
<dbReference type="InterPro" id="IPR010978">
    <property type="entry name" value="tRNA-bd_arm"/>
</dbReference>
<dbReference type="Gene3D" id="3.30.930.10">
    <property type="entry name" value="Bira Bifunctional Protein, Domain 2"/>
    <property type="match status" value="1"/>
</dbReference>
<evidence type="ECO:0000256" key="11">
    <source>
        <dbReference type="ARBA" id="ARBA00048823"/>
    </source>
</evidence>
<keyword evidence="9 12" id="KW-0030">Aminoacyl-tRNA synthetase</keyword>
<dbReference type="PIRSF" id="PIRSF001529">
    <property type="entry name" value="Ser-tRNA-synth_IIa"/>
    <property type="match status" value="1"/>
</dbReference>
<dbReference type="InterPro" id="IPR033729">
    <property type="entry name" value="SerRS_core"/>
</dbReference>
<gene>
    <name evidence="12 17" type="primary">serS</name>
    <name evidence="17" type="ordered locus">MPNE_0006</name>
</gene>
<dbReference type="GeneID" id="66609356"/>
<dbReference type="GO" id="GO:0005737">
    <property type="term" value="C:cytoplasm"/>
    <property type="evidence" value="ECO:0007669"/>
    <property type="project" value="UniProtKB-SubCell"/>
</dbReference>
<dbReference type="PROSITE" id="PS50862">
    <property type="entry name" value="AA_TRNA_LIGASE_II"/>
    <property type="match status" value="1"/>
</dbReference>
<dbReference type="GO" id="GO:0006434">
    <property type="term" value="P:seryl-tRNA aminoacylation"/>
    <property type="evidence" value="ECO:0007669"/>
    <property type="project" value="UniProtKB-UniRule"/>
</dbReference>
<evidence type="ECO:0000256" key="12">
    <source>
        <dbReference type="HAMAP-Rule" id="MF_00176"/>
    </source>
</evidence>
<dbReference type="STRING" id="722438.F539_00025"/>
<feature type="binding site" evidence="12 13">
    <location>
        <position position="279"/>
    </location>
    <ligand>
        <name>L-serine</name>
        <dbReference type="ChEBI" id="CHEBI:33384"/>
    </ligand>
</feature>
<evidence type="ECO:0000256" key="13">
    <source>
        <dbReference type="PIRSR" id="PIRSR001529-1"/>
    </source>
</evidence>
<evidence type="ECO:0000256" key="3">
    <source>
        <dbReference type="ARBA" id="ARBA00010728"/>
    </source>
</evidence>
<evidence type="ECO:0000259" key="16">
    <source>
        <dbReference type="PROSITE" id="PS50862"/>
    </source>
</evidence>
<dbReference type="HAMAP" id="MF_00176">
    <property type="entry name" value="Ser_tRNA_synth_type1"/>
    <property type="match status" value="1"/>
</dbReference>
<keyword evidence="8 12" id="KW-0648">Protein biosynthesis</keyword>
<accession>A0A0H3DLE2</accession>
<comment type="caution">
    <text evidence="12">Lacks conserved residue(s) required for the propagation of feature annotation.</text>
</comment>
<dbReference type="UniPathway" id="UPA00906">
    <property type="reaction ID" value="UER00895"/>
</dbReference>
<dbReference type="InterPro" id="IPR002314">
    <property type="entry name" value="aa-tRNA-synt_IIb"/>
</dbReference>
<dbReference type="EMBL" id="CP002077">
    <property type="protein sequence ID" value="ADK87205.1"/>
    <property type="molecule type" value="Genomic_DNA"/>
</dbReference>
<comment type="subunit">
    <text evidence="12">Homodimer. The tRNA molecule binds across the dimer.</text>
</comment>
<reference evidence="17 18" key="1">
    <citation type="journal article" date="2010" name="Appl. Environ. Microbiol.">
        <title>Targeted chromosomal knockouts in Mycoplasma pneumoniae.</title>
        <authorList>
            <person name="Krishnakumar R."/>
            <person name="Assad-Garcia N."/>
            <person name="Benders G.A."/>
            <person name="Phan Q."/>
            <person name="Montague M.G."/>
            <person name="Glass J.I."/>
        </authorList>
    </citation>
    <scope>NUCLEOTIDE SEQUENCE [LARGE SCALE GENOMIC DNA]</scope>
    <source>
        <strain evidence="18">ATCC 15531 / DSM 22911 / NBRC 14401 / NCTC 10119 / FH</strain>
    </source>
</reference>
<dbReference type="CDD" id="cd00770">
    <property type="entry name" value="SerRS_core"/>
    <property type="match status" value="1"/>
</dbReference>
<evidence type="ECO:0000256" key="14">
    <source>
        <dbReference type="PIRSR" id="PIRSR001529-2"/>
    </source>
</evidence>
<feature type="binding site" evidence="13">
    <location>
        <position position="256"/>
    </location>
    <ligand>
        <name>L-serine</name>
        <dbReference type="ChEBI" id="CHEBI:33384"/>
    </ligand>
</feature>
<sequence length="420" mass="47974">MLDRNKLRNNLDFFKKKLVERGVSESQFEAYVQADKAMRKLLHQIELANQKQTLLAKQVAKKKGDLKLLKESKELKQKLEQLNIAFKEAETLSQELLLNLPNIADESVPVGRDETANLELLKEGRKPVFDFTPLPHWELCERLQLVAFDKATKLTGARFVAYTDKAAKLLRAIASLMIDFNKNKYQEWNVPVIVNETSLTGTGQLPKFKDDVFKLENTRYYLSPTLEVQLANLHANEIFTEGELPKYYTATGVNFRQEAGSAGKQTKGTIRLHQFQKVELVKFCKPSEAIHELEEMTRDAEQILLELKIPFRRLLLCSGDMGFSAQKTYDLEVWMAGCNEYREVSSCSSCGDFQARRAMIRYKDLTTGKNTYVATLNGTALAIDRIFAAILEHYQTKAGEVMIPQALLKYLDFDKITKPK</sequence>
<evidence type="ECO:0000256" key="8">
    <source>
        <dbReference type="ARBA" id="ARBA00022917"/>
    </source>
</evidence>
<proteinExistence type="inferred from homology"/>
<keyword evidence="6 12" id="KW-0547">Nucleotide-binding</keyword>
<keyword evidence="5 12" id="KW-0436">Ligase</keyword>
<comment type="catalytic activity">
    <reaction evidence="10 12">
        <text>tRNA(Sec) + L-serine + ATP = L-seryl-tRNA(Sec) + AMP + diphosphate + H(+)</text>
        <dbReference type="Rhea" id="RHEA:42580"/>
        <dbReference type="Rhea" id="RHEA-COMP:9742"/>
        <dbReference type="Rhea" id="RHEA-COMP:10128"/>
        <dbReference type="ChEBI" id="CHEBI:15378"/>
        <dbReference type="ChEBI" id="CHEBI:30616"/>
        <dbReference type="ChEBI" id="CHEBI:33019"/>
        <dbReference type="ChEBI" id="CHEBI:33384"/>
        <dbReference type="ChEBI" id="CHEBI:78442"/>
        <dbReference type="ChEBI" id="CHEBI:78533"/>
        <dbReference type="ChEBI" id="CHEBI:456215"/>
        <dbReference type="EC" id="6.1.1.11"/>
    </reaction>
</comment>
<keyword evidence="7 12" id="KW-0067">ATP-binding</keyword>
<dbReference type="HOGENOM" id="CLU_023797_1_1_14"/>
<dbReference type="KEGG" id="mpj:MPNE_0006"/>
<feature type="binding site" evidence="12">
    <location>
        <position position="379"/>
    </location>
    <ligand>
        <name>L-serine</name>
        <dbReference type="ChEBI" id="CHEBI:33384"/>
    </ligand>
</feature>
<dbReference type="NCBIfam" id="TIGR00414">
    <property type="entry name" value="serS"/>
    <property type="match status" value="1"/>
</dbReference>
<evidence type="ECO:0000256" key="5">
    <source>
        <dbReference type="ARBA" id="ARBA00022598"/>
    </source>
</evidence>
<evidence type="ECO:0000256" key="7">
    <source>
        <dbReference type="ARBA" id="ARBA00022840"/>
    </source>
</evidence>
<evidence type="ECO:0000256" key="6">
    <source>
        <dbReference type="ARBA" id="ARBA00022741"/>
    </source>
</evidence>
<dbReference type="AlphaFoldDB" id="A0A0H3DLE2"/>
<dbReference type="Pfam" id="PF00587">
    <property type="entry name" value="tRNA-synt_2b"/>
    <property type="match status" value="1"/>
</dbReference>
<dbReference type="PANTHER" id="PTHR43697">
    <property type="entry name" value="SERYL-TRNA SYNTHETASE"/>
    <property type="match status" value="1"/>
</dbReference>
<protein>
    <recommendedName>
        <fullName evidence="12">Serine--tRNA ligase</fullName>
        <ecNumber evidence="12">6.1.1.11</ecNumber>
    </recommendedName>
    <alternativeName>
        <fullName evidence="12">Seryl-tRNA synthetase</fullName>
        <shortName evidence="12">SerRS</shortName>
    </alternativeName>
    <alternativeName>
        <fullName evidence="12">Seryl-tRNA(Ser/Sec) synthetase</fullName>
    </alternativeName>
</protein>
<comment type="catalytic activity">
    <reaction evidence="11 12">
        <text>tRNA(Ser) + L-serine + ATP = L-seryl-tRNA(Ser) + AMP + diphosphate + H(+)</text>
        <dbReference type="Rhea" id="RHEA:12292"/>
        <dbReference type="Rhea" id="RHEA-COMP:9669"/>
        <dbReference type="Rhea" id="RHEA-COMP:9703"/>
        <dbReference type="ChEBI" id="CHEBI:15378"/>
        <dbReference type="ChEBI" id="CHEBI:30616"/>
        <dbReference type="ChEBI" id="CHEBI:33019"/>
        <dbReference type="ChEBI" id="CHEBI:33384"/>
        <dbReference type="ChEBI" id="CHEBI:78442"/>
        <dbReference type="ChEBI" id="CHEBI:78533"/>
        <dbReference type="ChEBI" id="CHEBI:456215"/>
        <dbReference type="EC" id="6.1.1.11"/>
    </reaction>
</comment>
<dbReference type="PaxDb" id="722438-MPNE_0006"/>
<dbReference type="EC" id="6.1.1.11" evidence="12"/>
<dbReference type="InterPro" id="IPR042103">
    <property type="entry name" value="SerRS_1_N_sf"/>
</dbReference>
<comment type="similarity">
    <text evidence="3 12">Belongs to the class-II aminoacyl-tRNA synthetase family. Type-1 seryl-tRNA synthetase subfamily.</text>
</comment>